<dbReference type="STRING" id="754436.JCM19237_2908"/>
<dbReference type="PROSITE" id="PS50035">
    <property type="entry name" value="PLD"/>
    <property type="match status" value="1"/>
</dbReference>
<dbReference type="GO" id="GO:0005829">
    <property type="term" value="C:cytosol"/>
    <property type="evidence" value="ECO:0007669"/>
    <property type="project" value="TreeGrafter"/>
</dbReference>
<evidence type="ECO:0000313" key="9">
    <source>
        <dbReference type="EMBL" id="GAL09011.1"/>
    </source>
</evidence>
<dbReference type="GO" id="GO:0032049">
    <property type="term" value="P:cardiolipin biosynthetic process"/>
    <property type="evidence" value="ECO:0007669"/>
    <property type="project" value="InterPro"/>
</dbReference>
<comment type="caution">
    <text evidence="9">The sequence shown here is derived from an EMBL/GenBank/DDBJ whole genome shotgun (WGS) entry which is preliminary data.</text>
</comment>
<keyword evidence="6" id="KW-0594">Phospholipid biosynthesis</keyword>
<dbReference type="Proteomes" id="UP000029227">
    <property type="component" value="Unassembled WGS sequence"/>
</dbReference>
<keyword evidence="4" id="KW-0677">Repeat</keyword>
<dbReference type="EC" id="2.7.8.8" evidence="9"/>
<dbReference type="GO" id="GO:0008444">
    <property type="term" value="F:CDP-diacylglycerol-glycerol-3-phosphate 3-phosphatidyltransferase activity"/>
    <property type="evidence" value="ECO:0007669"/>
    <property type="project" value="InterPro"/>
</dbReference>
<dbReference type="AlphaFoldDB" id="A0A090R1L4"/>
<keyword evidence="3 9" id="KW-0808">Transferase</keyword>
<comment type="similarity">
    <text evidence="1">Belongs to the CDP-alcohol phosphatidyltransferase class-II family.</text>
</comment>
<evidence type="ECO:0000259" key="8">
    <source>
        <dbReference type="PROSITE" id="PS50035"/>
    </source>
</evidence>
<accession>A0A090R1L4</accession>
<proteinExistence type="inferred from homology"/>
<organism evidence="9 10">
    <name type="scientific">Photobacterium aphoticum</name>
    <dbReference type="NCBI Taxonomy" id="754436"/>
    <lineage>
        <taxon>Bacteria</taxon>
        <taxon>Pseudomonadati</taxon>
        <taxon>Pseudomonadota</taxon>
        <taxon>Gammaproteobacteria</taxon>
        <taxon>Vibrionales</taxon>
        <taxon>Vibrionaceae</taxon>
        <taxon>Photobacterium</taxon>
    </lineage>
</organism>
<dbReference type="PANTHER" id="PTHR12586">
    <property type="entry name" value="CDP-DIACYLGLYCEROL--SERINE O-PHOSPHATIDYLTRANSFERASE"/>
    <property type="match status" value="1"/>
</dbReference>
<dbReference type="eggNOG" id="COG1502">
    <property type="taxonomic scope" value="Bacteria"/>
</dbReference>
<evidence type="ECO:0000256" key="1">
    <source>
        <dbReference type="ARBA" id="ARBA00010682"/>
    </source>
</evidence>
<feature type="domain" description="PLD phosphodiesterase" evidence="8">
    <location>
        <begin position="1"/>
        <end position="27"/>
    </location>
</feature>
<keyword evidence="7" id="KW-1208">Phospholipid metabolism</keyword>
<reference evidence="9 10" key="1">
    <citation type="journal article" date="2014" name="Genome Announc.">
        <title>Draft Genome Sequences of Two Vibrionaceae Species, Vibrio ponticus C121 and Photobacterium aphoticum C119, Isolated as Coral Reef Microbiota.</title>
        <authorList>
            <person name="Al-saari N."/>
            <person name="Meirelles P.M."/>
            <person name="Mino S."/>
            <person name="Suda W."/>
            <person name="Oshima K."/>
            <person name="Hattori M."/>
            <person name="Ohkuma M."/>
            <person name="Thompson F.L."/>
            <person name="Gomez-Gil B."/>
            <person name="Sawabe T."/>
            <person name="Sawabe T."/>
        </authorList>
    </citation>
    <scope>NUCLEOTIDE SEQUENCE [LARGE SCALE GENOMIC DNA]</scope>
    <source>
        <strain evidence="9 10">JCM 19237</strain>
    </source>
</reference>
<protein>
    <submittedName>
        <fullName evidence="9">CDP-diacylglycerol-serine O-phosphatidyltransferase</fullName>
        <ecNumber evidence="9">2.7.8.8</ecNumber>
    </submittedName>
</protein>
<dbReference type="SMART" id="SM00155">
    <property type="entry name" value="PLDc"/>
    <property type="match status" value="1"/>
</dbReference>
<dbReference type="Gene3D" id="3.30.870.10">
    <property type="entry name" value="Endonuclease Chain A"/>
    <property type="match status" value="1"/>
</dbReference>
<evidence type="ECO:0000256" key="7">
    <source>
        <dbReference type="ARBA" id="ARBA00023264"/>
    </source>
</evidence>
<dbReference type="PANTHER" id="PTHR12586:SF1">
    <property type="entry name" value="CDP-DIACYLGLYCEROL--GLYCEROL-3-PHOSPHATE 3-PHOSPHATIDYLTRANSFERASE, MITOCHONDRIAL"/>
    <property type="match status" value="1"/>
</dbReference>
<evidence type="ECO:0000256" key="3">
    <source>
        <dbReference type="ARBA" id="ARBA00022679"/>
    </source>
</evidence>
<sequence length="55" mass="6354">MFGVLHLKGFVIDDKVIYSGASLNDVYLAQHNRYRYDRYHVIHNPNLPTACLASF</sequence>
<dbReference type="InterPro" id="IPR001736">
    <property type="entry name" value="PLipase_D/transphosphatidylase"/>
</dbReference>
<dbReference type="EMBL" id="BBMN01000042">
    <property type="protein sequence ID" value="GAL09011.1"/>
    <property type="molecule type" value="Genomic_DNA"/>
</dbReference>
<dbReference type="SUPFAM" id="SSF56024">
    <property type="entry name" value="Phospholipase D/nuclease"/>
    <property type="match status" value="1"/>
</dbReference>
<evidence type="ECO:0000256" key="5">
    <source>
        <dbReference type="ARBA" id="ARBA00023098"/>
    </source>
</evidence>
<dbReference type="Pfam" id="PF00614">
    <property type="entry name" value="PLDc"/>
    <property type="match status" value="1"/>
</dbReference>
<dbReference type="InterPro" id="IPR016270">
    <property type="entry name" value="PGS1"/>
</dbReference>
<keyword evidence="5" id="KW-0443">Lipid metabolism</keyword>
<evidence type="ECO:0000256" key="4">
    <source>
        <dbReference type="ARBA" id="ARBA00022737"/>
    </source>
</evidence>
<evidence type="ECO:0000256" key="2">
    <source>
        <dbReference type="ARBA" id="ARBA00022516"/>
    </source>
</evidence>
<dbReference type="GO" id="GO:0003882">
    <property type="term" value="F:CDP-diacylglycerol-serine O-phosphatidyltransferase activity"/>
    <property type="evidence" value="ECO:0007669"/>
    <property type="project" value="UniProtKB-EC"/>
</dbReference>
<evidence type="ECO:0000313" key="10">
    <source>
        <dbReference type="Proteomes" id="UP000029227"/>
    </source>
</evidence>
<evidence type="ECO:0000256" key="6">
    <source>
        <dbReference type="ARBA" id="ARBA00023209"/>
    </source>
</evidence>
<name>A0A090R1L4_9GAMM</name>
<gene>
    <name evidence="9" type="ORF">JCM19237_2908</name>
</gene>
<keyword evidence="2" id="KW-0444">Lipid biosynthesis</keyword>